<comment type="caution">
    <text evidence="1">The sequence shown here is derived from an EMBL/GenBank/DDBJ whole genome shotgun (WGS) entry which is preliminary data.</text>
</comment>
<name>A0ACB7IYA9_PLECO</name>
<organism evidence="1 2">
    <name type="scientific">Pleurotus cornucopiae</name>
    <name type="common">Cornucopia mushroom</name>
    <dbReference type="NCBI Taxonomy" id="5321"/>
    <lineage>
        <taxon>Eukaryota</taxon>
        <taxon>Fungi</taxon>
        <taxon>Dikarya</taxon>
        <taxon>Basidiomycota</taxon>
        <taxon>Agaricomycotina</taxon>
        <taxon>Agaricomycetes</taxon>
        <taxon>Agaricomycetidae</taxon>
        <taxon>Agaricales</taxon>
        <taxon>Pleurotineae</taxon>
        <taxon>Pleurotaceae</taxon>
        <taxon>Pleurotus</taxon>
    </lineage>
</organism>
<keyword evidence="2" id="KW-1185">Reference proteome</keyword>
<proteinExistence type="predicted"/>
<sequence length="274" mass="30433">MARNAASATSRTGCKGWGLCWNYRAILAQQTKLLKERNASLLRAVNSVKANPSSSTVFVPGTNEESPVRAAYMASLESQISSLRDELATVYKTQGQNAQRLLSMNETLREKEELSRIDSENLRKTRDEVSALRRKVDQHSELMAEKDRTIQILHDEISTLQLELGQIEERNQTLNKDNAKLLQRWLDAKQVEANKMNEANQFYEDLRSQHQAVINWRDNASSQDPNAAPNGAETSSQVSMQSGNGEAEGSNGTMLTKDGIPSPASKDLDLTPNG</sequence>
<accession>A0ACB7IYA9</accession>
<protein>
    <submittedName>
        <fullName evidence="1">Uncharacterized protein</fullName>
    </submittedName>
</protein>
<evidence type="ECO:0000313" key="1">
    <source>
        <dbReference type="EMBL" id="KAG9223015.1"/>
    </source>
</evidence>
<dbReference type="EMBL" id="WQMT02000005">
    <property type="protein sequence ID" value="KAG9223015.1"/>
    <property type="molecule type" value="Genomic_DNA"/>
</dbReference>
<gene>
    <name evidence="1" type="ORF">CCMSSC00406_0000296</name>
</gene>
<reference evidence="1 2" key="1">
    <citation type="journal article" date="2021" name="Appl. Environ. Microbiol.">
        <title>Genetic linkage and physical mapping for an oyster mushroom Pleurotus cornucopiae and QTL analysis for the trait cap color.</title>
        <authorList>
            <person name="Zhang Y."/>
            <person name="Gao W."/>
            <person name="Sonnenberg A."/>
            <person name="Chen Q."/>
            <person name="Zhang J."/>
            <person name="Huang C."/>
        </authorList>
    </citation>
    <scope>NUCLEOTIDE SEQUENCE [LARGE SCALE GENOMIC DNA]</scope>
    <source>
        <strain evidence="1">CCMSSC00406</strain>
    </source>
</reference>
<evidence type="ECO:0000313" key="2">
    <source>
        <dbReference type="Proteomes" id="UP000824881"/>
    </source>
</evidence>
<dbReference type="Proteomes" id="UP000824881">
    <property type="component" value="Unassembled WGS sequence"/>
</dbReference>